<dbReference type="Proteomes" id="UP000680656">
    <property type="component" value="Chromosome"/>
</dbReference>
<sequence length="273" mass="29356">MYWIRLYVVAIMALFLIPVPIWGDFLPNATPENQVFSITTLIDVIGFVRTDTEMSWTISGGTLEGKKFGPDETLASLLYKDSMITNGGHLLLSSSLDFDSRNKSSGLYNFETDKVFTYESMEGSHLVADEYLVMSTGGNYSDSDNIGRCVFASDSSASAPAFCNTVRARSSLLNVNSAQVSTSAKSRIVAADGSVPSALSYRIDLTPNPASSLGYAVGSVTTEFSADIMEGRSDGSSWNKTSATNTMKDKASVSGGIITFSKAFDYQSGLRIT</sequence>
<dbReference type="EMBL" id="CP075546">
    <property type="protein sequence ID" value="QVV88796.1"/>
    <property type="molecule type" value="Genomic_DNA"/>
</dbReference>
<evidence type="ECO:0000313" key="1">
    <source>
        <dbReference type="EMBL" id="QVV88796.1"/>
    </source>
</evidence>
<evidence type="ECO:0000313" key="2">
    <source>
        <dbReference type="Proteomes" id="UP000680656"/>
    </source>
</evidence>
<proteinExistence type="predicted"/>
<dbReference type="RefSeq" id="WP_214419599.1">
    <property type="nucleotide sequence ID" value="NZ_CP075546.1"/>
</dbReference>
<name>A0A8E7B0G2_9EURY</name>
<gene>
    <name evidence="1" type="ORF">KHC33_16040</name>
</gene>
<dbReference type="AlphaFoldDB" id="A0A8E7B0G2"/>
<organism evidence="1 2">
    <name type="scientific">Methanospirillum purgamenti</name>
    <dbReference type="NCBI Taxonomy" id="2834276"/>
    <lineage>
        <taxon>Archaea</taxon>
        <taxon>Methanobacteriati</taxon>
        <taxon>Methanobacteriota</taxon>
        <taxon>Stenosarchaea group</taxon>
        <taxon>Methanomicrobia</taxon>
        <taxon>Methanomicrobiales</taxon>
        <taxon>Methanospirillaceae</taxon>
        <taxon>Methanospirillum</taxon>
    </lineage>
</organism>
<dbReference type="KEGG" id="mrtj:KHC33_16040"/>
<protein>
    <submittedName>
        <fullName evidence="1">Uncharacterized protein</fullName>
    </submittedName>
</protein>
<reference evidence="1 2" key="1">
    <citation type="submission" date="2021-05" db="EMBL/GenBank/DDBJ databases">
        <title>A novel Methanospirillum isolate from a pyrite-forming mixed culture.</title>
        <authorList>
            <person name="Bunk B."/>
            <person name="Sproer C."/>
            <person name="Spring S."/>
            <person name="Pester M."/>
        </authorList>
    </citation>
    <scope>NUCLEOTIDE SEQUENCE [LARGE SCALE GENOMIC DNA]</scope>
    <source>
        <strain evidence="1 2">J.3.6.1-F.2.7.3</strain>
    </source>
</reference>
<dbReference type="GeneID" id="65098726"/>
<keyword evidence="2" id="KW-1185">Reference proteome</keyword>
<accession>A0A8E7B0G2</accession>